<protein>
    <submittedName>
        <fullName evidence="2">Uncharacterized protein</fullName>
    </submittedName>
</protein>
<name>A0A915JWN6_ROMCU</name>
<dbReference type="Proteomes" id="UP000887565">
    <property type="component" value="Unplaced"/>
</dbReference>
<organism evidence="1 2">
    <name type="scientific">Romanomermis culicivorax</name>
    <name type="common">Nematode worm</name>
    <dbReference type="NCBI Taxonomy" id="13658"/>
    <lineage>
        <taxon>Eukaryota</taxon>
        <taxon>Metazoa</taxon>
        <taxon>Ecdysozoa</taxon>
        <taxon>Nematoda</taxon>
        <taxon>Enoplea</taxon>
        <taxon>Dorylaimia</taxon>
        <taxon>Mermithida</taxon>
        <taxon>Mermithoidea</taxon>
        <taxon>Mermithidae</taxon>
        <taxon>Romanomermis</taxon>
    </lineage>
</organism>
<dbReference type="AlphaFoldDB" id="A0A915JWN6"/>
<keyword evidence="1" id="KW-1185">Reference proteome</keyword>
<proteinExistence type="predicted"/>
<reference evidence="2" key="1">
    <citation type="submission" date="2022-11" db="UniProtKB">
        <authorList>
            <consortium name="WormBaseParasite"/>
        </authorList>
    </citation>
    <scope>IDENTIFICATION</scope>
</reference>
<evidence type="ECO:0000313" key="1">
    <source>
        <dbReference type="Proteomes" id="UP000887565"/>
    </source>
</evidence>
<sequence length="159" mass="18130">MYHVEDAFTTIIAAPQFYLSAAINKSPANSSTRGVLPQYIKECVLRINRSYCFDGNINFYRDDDNVFGRYLREKYVALYIRHIIRVARIGLFNKDDEDAEDVNKGLIETTLAAFIELVALFVGAKSAFTCNNKFELLETQTGTLLLLLTGGRLFIMRRI</sequence>
<evidence type="ECO:0000313" key="2">
    <source>
        <dbReference type="WBParaSite" id="nRc.2.0.1.t30493-RA"/>
    </source>
</evidence>
<dbReference type="WBParaSite" id="nRc.2.0.1.t30493-RA">
    <property type="protein sequence ID" value="nRc.2.0.1.t30493-RA"/>
    <property type="gene ID" value="nRc.2.0.1.g30493"/>
</dbReference>
<accession>A0A915JWN6</accession>